<proteinExistence type="predicted"/>
<comment type="caution">
    <text evidence="2">The sequence shown here is derived from an EMBL/GenBank/DDBJ whole genome shotgun (WGS) entry which is preliminary data.</text>
</comment>
<sequence length="401" mass="46257">MAIVKIVNVATVKAVRRAAFESDSESDDDDETDRLTKKPKKSLGTKDDVDVSQMLDNIRRRHASGTFTKLVLPAMTWIDVVSKHATTFPWIRGIQGDLRMRKIMEVLPTDPVSIRLHVNLTELKSRMSSDAGATTDEVLTIVDKTLARRQYFRERQRKCRRKLNADVEAITEEFVHLQSVLDGLQAIRPPSVAPHEASDGPLSWHSIAAVFKRASHRVLTDRQSLTAQTQQYQSLMHAMQRFVVMNVPMVEERTNNTRLLHTNTPDGAFVNSLQGHFHEADRFIVVIRQVEHDEVHVCGPVLRQRHYRSWMEVRQVSPTHIIMRTVGHLSRVFRARDGFVSTTELAMLRGIDLTGIQDDQKDAYVWREFIRRANAHFVSWRRRFTALMQEESQHHHDNHED</sequence>
<feature type="compositionally biased region" description="Acidic residues" evidence="1">
    <location>
        <begin position="22"/>
        <end position="32"/>
    </location>
</feature>
<gene>
    <name evidence="2" type="ORF">DYB30_000122</name>
</gene>
<organism evidence="2 3">
    <name type="scientific">Aphanomyces astaci</name>
    <name type="common">Crayfish plague agent</name>
    <dbReference type="NCBI Taxonomy" id="112090"/>
    <lineage>
        <taxon>Eukaryota</taxon>
        <taxon>Sar</taxon>
        <taxon>Stramenopiles</taxon>
        <taxon>Oomycota</taxon>
        <taxon>Saprolegniomycetes</taxon>
        <taxon>Saprolegniales</taxon>
        <taxon>Verrucalvaceae</taxon>
        <taxon>Aphanomyces</taxon>
    </lineage>
</organism>
<dbReference type="AlphaFoldDB" id="A0A397DEB1"/>
<evidence type="ECO:0000313" key="3">
    <source>
        <dbReference type="Proteomes" id="UP000266643"/>
    </source>
</evidence>
<evidence type="ECO:0000256" key="1">
    <source>
        <dbReference type="SAM" id="MobiDB-lite"/>
    </source>
</evidence>
<name>A0A397DEB1_APHAT</name>
<dbReference type="VEuPathDB" id="FungiDB:H257_03323"/>
<dbReference type="VEuPathDB" id="FungiDB:H257_00512"/>
<feature type="region of interest" description="Disordered" evidence="1">
    <location>
        <begin position="20"/>
        <end position="46"/>
    </location>
</feature>
<evidence type="ECO:0000313" key="2">
    <source>
        <dbReference type="EMBL" id="RHY63726.1"/>
    </source>
</evidence>
<dbReference type="Proteomes" id="UP000266643">
    <property type="component" value="Unassembled WGS sequence"/>
</dbReference>
<protein>
    <submittedName>
        <fullName evidence="2">Uncharacterized protein</fullName>
    </submittedName>
</protein>
<dbReference type="EMBL" id="QUTD01005160">
    <property type="protein sequence ID" value="RHY63726.1"/>
    <property type="molecule type" value="Genomic_DNA"/>
</dbReference>
<accession>A0A397DEB1</accession>
<reference evidence="2 3" key="1">
    <citation type="submission" date="2018-08" db="EMBL/GenBank/DDBJ databases">
        <title>Aphanomyces genome sequencing and annotation.</title>
        <authorList>
            <person name="Minardi D."/>
            <person name="Oidtmann B."/>
            <person name="Van Der Giezen M."/>
            <person name="Studholme D.J."/>
        </authorList>
    </citation>
    <scope>NUCLEOTIDE SEQUENCE [LARGE SCALE GENOMIC DNA]</scope>
    <source>
        <strain evidence="2 3">D2</strain>
    </source>
</reference>